<comment type="similarity">
    <text evidence="2">Belongs to the UPF0702 family.</text>
</comment>
<evidence type="ECO:0000256" key="4">
    <source>
        <dbReference type="ARBA" id="ARBA00022692"/>
    </source>
</evidence>
<dbReference type="HOGENOM" id="CLU_077149_0_1_9"/>
<dbReference type="KEGG" id="dca:Desca_0964"/>
<protein>
    <recommendedName>
        <fullName evidence="8">YetF C-terminal domain-containing protein</fullName>
    </recommendedName>
</protein>
<evidence type="ECO:0000256" key="6">
    <source>
        <dbReference type="ARBA" id="ARBA00023136"/>
    </source>
</evidence>
<evidence type="ECO:0000259" key="8">
    <source>
        <dbReference type="Pfam" id="PF04239"/>
    </source>
</evidence>
<accession>F6B2L1</accession>
<dbReference type="RefSeq" id="WP_003540348.1">
    <property type="nucleotide sequence ID" value="NC_015565.1"/>
</dbReference>
<feature type="domain" description="YetF C-terminal" evidence="8">
    <location>
        <begin position="79"/>
        <end position="211"/>
    </location>
</feature>
<evidence type="ECO:0000256" key="2">
    <source>
        <dbReference type="ARBA" id="ARBA00006448"/>
    </source>
</evidence>
<name>F6B2L1_DESCC</name>
<comment type="subcellular location">
    <subcellularLocation>
        <location evidence="1">Cell membrane</location>
        <topology evidence="1">Multi-pass membrane protein</topology>
    </subcellularLocation>
</comment>
<dbReference type="AlphaFoldDB" id="F6B2L1"/>
<dbReference type="PANTHER" id="PTHR34582">
    <property type="entry name" value="UPF0702 TRANSMEMBRANE PROTEIN YCAP"/>
    <property type="match status" value="1"/>
</dbReference>
<evidence type="ECO:0000313" key="9">
    <source>
        <dbReference type="EMBL" id="AEF93840.1"/>
    </source>
</evidence>
<keyword evidence="5 7" id="KW-1133">Transmembrane helix</keyword>
<evidence type="ECO:0000256" key="5">
    <source>
        <dbReference type="ARBA" id="ARBA00022989"/>
    </source>
</evidence>
<feature type="transmembrane region" description="Helical" evidence="7">
    <location>
        <begin position="30"/>
        <end position="48"/>
    </location>
</feature>
<organism evidence="9 10">
    <name type="scientific">Desulfotomaculum nigrificans (strain DSM 14880 / VKM B-2319 / CO-1-SRB)</name>
    <name type="common">Desulfotomaculum carboxydivorans</name>
    <dbReference type="NCBI Taxonomy" id="868595"/>
    <lineage>
        <taxon>Bacteria</taxon>
        <taxon>Bacillati</taxon>
        <taxon>Bacillota</taxon>
        <taxon>Clostridia</taxon>
        <taxon>Eubacteriales</taxon>
        <taxon>Desulfotomaculaceae</taxon>
        <taxon>Desulfotomaculum</taxon>
    </lineage>
</organism>
<dbReference type="EMBL" id="CP002736">
    <property type="protein sequence ID" value="AEF93840.1"/>
    <property type="molecule type" value="Genomic_DNA"/>
</dbReference>
<dbReference type="InterPro" id="IPR023090">
    <property type="entry name" value="UPF0702_alpha/beta_dom_sf"/>
</dbReference>
<evidence type="ECO:0000313" key="10">
    <source>
        <dbReference type="Proteomes" id="UP000009226"/>
    </source>
</evidence>
<dbReference type="InterPro" id="IPR007353">
    <property type="entry name" value="DUF421"/>
</dbReference>
<dbReference type="PANTHER" id="PTHR34582:SF6">
    <property type="entry name" value="UPF0702 TRANSMEMBRANE PROTEIN YCAP"/>
    <property type="match status" value="1"/>
</dbReference>
<keyword evidence="3" id="KW-1003">Cell membrane</keyword>
<keyword evidence="4 7" id="KW-0812">Transmembrane</keyword>
<dbReference type="eggNOG" id="COG2323">
    <property type="taxonomic scope" value="Bacteria"/>
</dbReference>
<dbReference type="Gene3D" id="3.30.240.20">
    <property type="entry name" value="bsu07140 like domains"/>
    <property type="match status" value="2"/>
</dbReference>
<dbReference type="Pfam" id="PF04239">
    <property type="entry name" value="DUF421"/>
    <property type="match status" value="1"/>
</dbReference>
<sequence length="226" mass="25453">MILTFIRTLILFVLVVMALRLMGKRQIGQLQPYELVVIIMISELAAIPMENTGFPLLAGIIPILTLLLVEISISYLSLKSEKLRGFVCGRPSVLIENGKIVEHELTRLRYNINDLLEQLRSKNIPNIADVEFAILETSGDISVIPKSQKRPLNPADLNLPTKYEGIPMTLIIDGYVLQDNLSKINLDENWLKSELSKFGINDLKKVFFASLDTEGKLFYQLKAKAV</sequence>
<dbReference type="GO" id="GO:0005886">
    <property type="term" value="C:plasma membrane"/>
    <property type="evidence" value="ECO:0007669"/>
    <property type="project" value="UniProtKB-SubCell"/>
</dbReference>
<feature type="transmembrane region" description="Helical" evidence="7">
    <location>
        <begin position="54"/>
        <end position="76"/>
    </location>
</feature>
<dbReference type="Proteomes" id="UP000009226">
    <property type="component" value="Chromosome"/>
</dbReference>
<evidence type="ECO:0000256" key="1">
    <source>
        <dbReference type="ARBA" id="ARBA00004651"/>
    </source>
</evidence>
<keyword evidence="10" id="KW-1185">Reference proteome</keyword>
<keyword evidence="6 7" id="KW-0472">Membrane</keyword>
<feature type="transmembrane region" description="Helical" evidence="7">
    <location>
        <begin position="6"/>
        <end position="23"/>
    </location>
</feature>
<evidence type="ECO:0000256" key="3">
    <source>
        <dbReference type="ARBA" id="ARBA00022475"/>
    </source>
</evidence>
<dbReference type="STRING" id="868595.Desca_0964"/>
<proteinExistence type="inferred from homology"/>
<gene>
    <name evidence="9" type="ordered locus">Desca_0964</name>
</gene>
<reference evidence="9 10" key="1">
    <citation type="submission" date="2011-05" db="EMBL/GenBank/DDBJ databases">
        <title>Complete sequence of Desulfotomaculum carboxydivorans CO-1-SRB.</title>
        <authorList>
            <consortium name="US DOE Joint Genome Institute"/>
            <person name="Lucas S."/>
            <person name="Han J."/>
            <person name="Lapidus A."/>
            <person name="Cheng J.-F."/>
            <person name="Goodwin L."/>
            <person name="Pitluck S."/>
            <person name="Peters L."/>
            <person name="Mikhailova N."/>
            <person name="Lu M."/>
            <person name="Han C."/>
            <person name="Tapia R."/>
            <person name="Land M."/>
            <person name="Hauser L."/>
            <person name="Kyrpides N."/>
            <person name="Ivanova N."/>
            <person name="Pagani I."/>
            <person name="Stams A."/>
            <person name="Plugge C."/>
            <person name="Muyzer G."/>
            <person name="Kuever J."/>
            <person name="Parshina S."/>
            <person name="Ivanova A."/>
            <person name="Nazina T."/>
            <person name="Woyke T."/>
        </authorList>
    </citation>
    <scope>NUCLEOTIDE SEQUENCE [LARGE SCALE GENOMIC DNA]</scope>
    <source>
        <strain evidence="10">DSM 14880 / VKM B-2319 / CO-1-SRB</strain>
    </source>
</reference>
<evidence type="ECO:0000256" key="7">
    <source>
        <dbReference type="SAM" id="Phobius"/>
    </source>
</evidence>